<dbReference type="Gene3D" id="1.10.287.90">
    <property type="match status" value="1"/>
</dbReference>
<evidence type="ECO:0000256" key="2">
    <source>
        <dbReference type="ARBA" id="ARBA00007866"/>
    </source>
</evidence>
<dbReference type="InterPro" id="IPR014222">
    <property type="entry name" value="Cyt_c_oxidase_su2"/>
</dbReference>
<dbReference type="InterPro" id="IPR002429">
    <property type="entry name" value="CcO_II-like_C"/>
</dbReference>
<evidence type="ECO:0000256" key="1">
    <source>
        <dbReference type="ARBA" id="ARBA00004141"/>
    </source>
</evidence>
<dbReference type="CDD" id="cd13919">
    <property type="entry name" value="CuRO_HCO_II_like_5"/>
    <property type="match status" value="1"/>
</dbReference>
<keyword evidence="11" id="KW-0186">Copper</keyword>
<evidence type="ECO:0000256" key="3">
    <source>
        <dbReference type="ARBA" id="ARBA00012949"/>
    </source>
</evidence>
<evidence type="ECO:0000256" key="16">
    <source>
        <dbReference type="SAM" id="Phobius"/>
    </source>
</evidence>
<keyword evidence="8" id="KW-1278">Translocase</keyword>
<evidence type="ECO:0000256" key="4">
    <source>
        <dbReference type="ARBA" id="ARBA00022448"/>
    </source>
</evidence>
<gene>
    <name evidence="18" type="ORF">GCM10009765_61580</name>
</gene>
<keyword evidence="7" id="KW-0479">Metal-binding</keyword>
<keyword evidence="4" id="KW-0813">Transport</keyword>
<keyword evidence="6 16" id="KW-0812">Transmembrane</keyword>
<feature type="transmembrane region" description="Helical" evidence="16">
    <location>
        <begin position="106"/>
        <end position="124"/>
    </location>
</feature>
<keyword evidence="19" id="KW-1185">Reference proteome</keyword>
<dbReference type="PROSITE" id="PS00078">
    <property type="entry name" value="COX2"/>
    <property type="match status" value="1"/>
</dbReference>
<dbReference type="Proteomes" id="UP001500618">
    <property type="component" value="Unassembled WGS sequence"/>
</dbReference>
<keyword evidence="10 16" id="KW-1133">Transmembrane helix</keyword>
<evidence type="ECO:0000256" key="15">
    <source>
        <dbReference type="ARBA" id="ARBA00047816"/>
    </source>
</evidence>
<dbReference type="PANTHER" id="PTHR22888">
    <property type="entry name" value="CYTOCHROME C OXIDASE, SUBUNIT II"/>
    <property type="match status" value="1"/>
</dbReference>
<keyword evidence="12 16" id="KW-0472">Membrane</keyword>
<dbReference type="InterPro" id="IPR008972">
    <property type="entry name" value="Cupredoxin"/>
</dbReference>
<evidence type="ECO:0000256" key="8">
    <source>
        <dbReference type="ARBA" id="ARBA00022967"/>
    </source>
</evidence>
<name>A0ABP4UEE1_9ACTN</name>
<dbReference type="NCBIfam" id="TIGR02866">
    <property type="entry name" value="CoxB"/>
    <property type="match status" value="1"/>
</dbReference>
<dbReference type="PROSITE" id="PS50857">
    <property type="entry name" value="COX2_CUA"/>
    <property type="match status" value="1"/>
</dbReference>
<dbReference type="EC" id="7.1.1.9" evidence="3"/>
<feature type="transmembrane region" description="Helical" evidence="16">
    <location>
        <begin position="65"/>
        <end position="85"/>
    </location>
</feature>
<comment type="catalytic activity">
    <reaction evidence="15">
        <text>4 Fe(II)-[cytochrome c] + O2 + 8 H(+)(in) = 4 Fe(III)-[cytochrome c] + 2 H2O + 4 H(+)(out)</text>
        <dbReference type="Rhea" id="RHEA:11436"/>
        <dbReference type="Rhea" id="RHEA-COMP:10350"/>
        <dbReference type="Rhea" id="RHEA-COMP:14399"/>
        <dbReference type="ChEBI" id="CHEBI:15377"/>
        <dbReference type="ChEBI" id="CHEBI:15378"/>
        <dbReference type="ChEBI" id="CHEBI:15379"/>
        <dbReference type="ChEBI" id="CHEBI:29033"/>
        <dbReference type="ChEBI" id="CHEBI:29034"/>
        <dbReference type="EC" id="7.1.1.9"/>
    </reaction>
</comment>
<organism evidence="18 19">
    <name type="scientific">Fodinicola feengrottensis</name>
    <dbReference type="NCBI Taxonomy" id="435914"/>
    <lineage>
        <taxon>Bacteria</taxon>
        <taxon>Bacillati</taxon>
        <taxon>Actinomycetota</taxon>
        <taxon>Actinomycetes</taxon>
        <taxon>Mycobacteriales</taxon>
        <taxon>Fodinicola</taxon>
    </lineage>
</organism>
<evidence type="ECO:0000256" key="9">
    <source>
        <dbReference type="ARBA" id="ARBA00022982"/>
    </source>
</evidence>
<evidence type="ECO:0000256" key="5">
    <source>
        <dbReference type="ARBA" id="ARBA00022660"/>
    </source>
</evidence>
<dbReference type="Gene3D" id="2.60.40.420">
    <property type="entry name" value="Cupredoxins - blue copper proteins"/>
    <property type="match status" value="1"/>
</dbReference>
<evidence type="ECO:0000256" key="13">
    <source>
        <dbReference type="ARBA" id="ARBA00024688"/>
    </source>
</evidence>
<evidence type="ECO:0000313" key="18">
    <source>
        <dbReference type="EMBL" id="GAA1704049.1"/>
    </source>
</evidence>
<keyword evidence="5" id="KW-0679">Respiratory chain</keyword>
<evidence type="ECO:0000256" key="11">
    <source>
        <dbReference type="ARBA" id="ARBA00023008"/>
    </source>
</evidence>
<dbReference type="PRINTS" id="PR01166">
    <property type="entry name" value="CYCOXIDASEII"/>
</dbReference>
<dbReference type="InterPro" id="IPR001505">
    <property type="entry name" value="Copper_CuA"/>
</dbReference>
<comment type="caution">
    <text evidence="18">The sequence shown here is derived from an EMBL/GenBank/DDBJ whole genome shotgun (WGS) entry which is preliminary data.</text>
</comment>
<dbReference type="EMBL" id="BAAANY010000029">
    <property type="protein sequence ID" value="GAA1704049.1"/>
    <property type="molecule type" value="Genomic_DNA"/>
</dbReference>
<dbReference type="InterPro" id="IPR045187">
    <property type="entry name" value="CcO_II"/>
</dbReference>
<accession>A0ABP4UEE1</accession>
<dbReference type="InterPro" id="IPR036257">
    <property type="entry name" value="Cyt_c_oxidase_su2_TM_sf"/>
</dbReference>
<evidence type="ECO:0000313" key="19">
    <source>
        <dbReference type="Proteomes" id="UP001500618"/>
    </source>
</evidence>
<dbReference type="RefSeq" id="WP_344313763.1">
    <property type="nucleotide sequence ID" value="NZ_BAAANY010000029.1"/>
</dbReference>
<feature type="domain" description="Cytochrome oxidase subunit II copper A binding" evidence="17">
    <location>
        <begin position="136"/>
        <end position="260"/>
    </location>
</feature>
<dbReference type="PROSITE" id="PS51257">
    <property type="entry name" value="PROKAR_LIPOPROTEIN"/>
    <property type="match status" value="1"/>
</dbReference>
<evidence type="ECO:0000256" key="12">
    <source>
        <dbReference type="ARBA" id="ARBA00023136"/>
    </source>
</evidence>
<evidence type="ECO:0000256" key="14">
    <source>
        <dbReference type="ARBA" id="ARBA00031399"/>
    </source>
</evidence>
<evidence type="ECO:0000256" key="7">
    <source>
        <dbReference type="ARBA" id="ARBA00022723"/>
    </source>
</evidence>
<dbReference type="SUPFAM" id="SSF81464">
    <property type="entry name" value="Cytochrome c oxidase subunit II-like, transmembrane region"/>
    <property type="match status" value="1"/>
</dbReference>
<keyword evidence="9" id="KW-0249">Electron transport</keyword>
<reference evidence="19" key="1">
    <citation type="journal article" date="2019" name="Int. J. Syst. Evol. Microbiol.">
        <title>The Global Catalogue of Microorganisms (GCM) 10K type strain sequencing project: providing services to taxonomists for standard genome sequencing and annotation.</title>
        <authorList>
            <consortium name="The Broad Institute Genomics Platform"/>
            <consortium name="The Broad Institute Genome Sequencing Center for Infectious Disease"/>
            <person name="Wu L."/>
            <person name="Ma J."/>
        </authorList>
    </citation>
    <scope>NUCLEOTIDE SEQUENCE [LARGE SCALE GENOMIC DNA]</scope>
    <source>
        <strain evidence="19">JCM 14718</strain>
    </source>
</reference>
<evidence type="ECO:0000256" key="6">
    <source>
        <dbReference type="ARBA" id="ARBA00022692"/>
    </source>
</evidence>
<comment type="similarity">
    <text evidence="2">Belongs to the cytochrome c oxidase subunit 2 family.</text>
</comment>
<comment type="function">
    <text evidence="13">Subunits I and II form the functional core of the enzyme complex. Electrons originating in cytochrome c are transferred via heme a and Cu(A) to the binuclear center formed by heme a3 and Cu(B).</text>
</comment>
<dbReference type="PANTHER" id="PTHR22888:SF9">
    <property type="entry name" value="CYTOCHROME C OXIDASE SUBUNIT 2"/>
    <property type="match status" value="1"/>
</dbReference>
<dbReference type="SUPFAM" id="SSF49503">
    <property type="entry name" value="Cupredoxins"/>
    <property type="match status" value="1"/>
</dbReference>
<comment type="subcellular location">
    <subcellularLocation>
        <location evidence="1">Membrane</location>
        <topology evidence="1">Multi-pass membrane protein</topology>
    </subcellularLocation>
</comment>
<evidence type="ECO:0000256" key="10">
    <source>
        <dbReference type="ARBA" id="ARBA00022989"/>
    </source>
</evidence>
<dbReference type="Pfam" id="PF00116">
    <property type="entry name" value="COX2"/>
    <property type="match status" value="1"/>
</dbReference>
<sequence>MASQKRDRAGVPVRRGRAVLSLAGLGLLALALAGCDQGQAMRFGWPAGVTVQSQWMLRLWVDSTIAALAVGVLVWGLMFWAIIAYRRRAGDPEIPVQTKLNLPIEILYTIAPLLIVVVLFYYTAVVETDVNKEDANPDVTISVVAFKWNWRFGYNDQRGQDGHDVETVGSSDQIPVLVLPTGKTVKFIETSEDVIHSFWVPDFLFKRDVIPGHPNSFQVTITQTGNFVGRCAELCGTYHSNMNFEVRAVSPTMYQQYLTLREQGLSNPDALEKLQGKAMRYAVTTHPFNTDRRDTSAS</sequence>
<proteinExistence type="inferred from homology"/>
<evidence type="ECO:0000259" key="17">
    <source>
        <dbReference type="PROSITE" id="PS50857"/>
    </source>
</evidence>
<protein>
    <recommendedName>
        <fullName evidence="3">cytochrome-c oxidase</fullName>
        <ecNumber evidence="3">7.1.1.9</ecNumber>
    </recommendedName>
    <alternativeName>
        <fullName evidence="14">Cytochrome aa3 subunit 2</fullName>
    </alternativeName>
</protein>